<evidence type="ECO:0000256" key="1">
    <source>
        <dbReference type="ARBA" id="ARBA00022679"/>
    </source>
</evidence>
<evidence type="ECO:0000259" key="2">
    <source>
        <dbReference type="Pfam" id="PF00534"/>
    </source>
</evidence>
<proteinExistence type="predicted"/>
<dbReference type="AlphaFoldDB" id="A0A518BXV3"/>
<dbReference type="GO" id="GO:0009103">
    <property type="term" value="P:lipopolysaccharide biosynthetic process"/>
    <property type="evidence" value="ECO:0007669"/>
    <property type="project" value="TreeGrafter"/>
</dbReference>
<accession>A0A518BXV3</accession>
<dbReference type="InterPro" id="IPR001296">
    <property type="entry name" value="Glyco_trans_1"/>
</dbReference>
<dbReference type="CDD" id="cd03801">
    <property type="entry name" value="GT4_PimA-like"/>
    <property type="match status" value="1"/>
</dbReference>
<dbReference type="PANTHER" id="PTHR46401:SF2">
    <property type="entry name" value="GLYCOSYLTRANSFERASE WBBK-RELATED"/>
    <property type="match status" value="1"/>
</dbReference>
<dbReference type="EMBL" id="CP036280">
    <property type="protein sequence ID" value="QDU71802.1"/>
    <property type="molecule type" value="Genomic_DNA"/>
</dbReference>
<dbReference type="Gene3D" id="3.40.50.2000">
    <property type="entry name" value="Glycogen Phosphorylase B"/>
    <property type="match status" value="2"/>
</dbReference>
<evidence type="ECO:0000313" key="3">
    <source>
        <dbReference type="EMBL" id="QDU71802.1"/>
    </source>
</evidence>
<feature type="domain" description="Glycosyl transferase family 1" evidence="2">
    <location>
        <begin position="169"/>
        <end position="313"/>
    </location>
</feature>
<name>A0A518BXV3_9BACT</name>
<dbReference type="RefSeq" id="WP_145446002.1">
    <property type="nucleotide sequence ID" value="NZ_CP036280.1"/>
</dbReference>
<protein>
    <submittedName>
        <fullName evidence="3">GDP-mannose-dependent alpha-(1-6)-phosphatidylinositol monomannoside mannosyltransferase</fullName>
    </submittedName>
</protein>
<organism evidence="3 4">
    <name type="scientific">Mucisphaera calidilacus</name>
    <dbReference type="NCBI Taxonomy" id="2527982"/>
    <lineage>
        <taxon>Bacteria</taxon>
        <taxon>Pseudomonadati</taxon>
        <taxon>Planctomycetota</taxon>
        <taxon>Phycisphaerae</taxon>
        <taxon>Phycisphaerales</taxon>
        <taxon>Phycisphaeraceae</taxon>
        <taxon>Mucisphaera</taxon>
    </lineage>
</organism>
<keyword evidence="4" id="KW-1185">Reference proteome</keyword>
<dbReference type="PANTHER" id="PTHR46401">
    <property type="entry name" value="GLYCOSYLTRANSFERASE WBBK-RELATED"/>
    <property type="match status" value="1"/>
</dbReference>
<evidence type="ECO:0000313" key="4">
    <source>
        <dbReference type="Proteomes" id="UP000320386"/>
    </source>
</evidence>
<dbReference type="KEGG" id="mcad:Pan265_16550"/>
<reference evidence="3 4" key="1">
    <citation type="submission" date="2019-02" db="EMBL/GenBank/DDBJ databases">
        <title>Deep-cultivation of Planctomycetes and their phenomic and genomic characterization uncovers novel biology.</title>
        <authorList>
            <person name="Wiegand S."/>
            <person name="Jogler M."/>
            <person name="Boedeker C."/>
            <person name="Pinto D."/>
            <person name="Vollmers J."/>
            <person name="Rivas-Marin E."/>
            <person name="Kohn T."/>
            <person name="Peeters S.H."/>
            <person name="Heuer A."/>
            <person name="Rast P."/>
            <person name="Oberbeckmann S."/>
            <person name="Bunk B."/>
            <person name="Jeske O."/>
            <person name="Meyerdierks A."/>
            <person name="Storesund J.E."/>
            <person name="Kallscheuer N."/>
            <person name="Luecker S."/>
            <person name="Lage O.M."/>
            <person name="Pohl T."/>
            <person name="Merkel B.J."/>
            <person name="Hornburger P."/>
            <person name="Mueller R.-W."/>
            <person name="Bruemmer F."/>
            <person name="Labrenz M."/>
            <person name="Spormann A.M."/>
            <person name="Op den Camp H."/>
            <person name="Overmann J."/>
            <person name="Amann R."/>
            <person name="Jetten M.S.M."/>
            <person name="Mascher T."/>
            <person name="Medema M.H."/>
            <person name="Devos D.P."/>
            <person name="Kaster A.-K."/>
            <person name="Ovreas L."/>
            <person name="Rohde M."/>
            <person name="Galperin M.Y."/>
            <person name="Jogler C."/>
        </authorList>
    </citation>
    <scope>NUCLEOTIDE SEQUENCE [LARGE SCALE GENOMIC DNA]</scope>
    <source>
        <strain evidence="3 4">Pan265</strain>
    </source>
</reference>
<dbReference type="SUPFAM" id="SSF53756">
    <property type="entry name" value="UDP-Glycosyltransferase/glycogen phosphorylase"/>
    <property type="match status" value="1"/>
</dbReference>
<dbReference type="OrthoDB" id="9787617at2"/>
<keyword evidence="3" id="KW-0328">Glycosyltransferase</keyword>
<keyword evidence="1 3" id="KW-0808">Transferase</keyword>
<dbReference type="Proteomes" id="UP000320386">
    <property type="component" value="Chromosome"/>
</dbReference>
<dbReference type="Pfam" id="PF00534">
    <property type="entry name" value="Glycos_transf_1"/>
    <property type="match status" value="1"/>
</dbReference>
<dbReference type="GO" id="GO:0016757">
    <property type="term" value="F:glycosyltransferase activity"/>
    <property type="evidence" value="ECO:0007669"/>
    <property type="project" value="UniProtKB-KW"/>
</dbReference>
<gene>
    <name evidence="3" type="primary">pimB_3</name>
    <name evidence="3" type="ORF">Pan265_16550</name>
</gene>
<sequence length="344" mass="37925">MRIGYLLPSSISLSGPGNGIRAEVLFRAEALQKQGHDIVRVEPWDLTNLEELDVLHFMVGGFGTHGIENRPSYPAKFLVWGPIIDTNEPMWRYRLAAAAGSLLPKFFTIPGVFRAQAQAADLVIVRSTHEHQRVTAGLGIDPAKVEIVLGGVNPPPPVDPDLVRQRFDLPDEFALHVSKFTQGRKNVLNLIEAILPTKIPLVIAGSRTPGPVLDRIEQLAKEHPDQIKILGFLQREELDALYAACRIFCLPSTHEGIGLVALEAAALGAGVVITRHGGPPDYFTDLARYTSPGNVDEIRNAIQQAWDDPRGEQLRDHVLTNLTWDQHATNIADTYAKHRSRLGL</sequence>